<reference evidence="3" key="1">
    <citation type="submission" date="2012-04" db="EMBL/GenBank/DDBJ databases">
        <title>The Genome Sequence of Loa loa.</title>
        <authorList>
            <consortium name="The Broad Institute Genome Sequencing Platform"/>
            <consortium name="Broad Institute Genome Sequencing Center for Infectious Disease"/>
            <person name="Nutman T.B."/>
            <person name="Fink D.L."/>
            <person name="Russ C."/>
            <person name="Young S."/>
            <person name="Zeng Q."/>
            <person name="Gargeya S."/>
            <person name="Alvarado L."/>
            <person name="Berlin A."/>
            <person name="Chapman S.B."/>
            <person name="Chen Z."/>
            <person name="Freedman E."/>
            <person name="Gellesch M."/>
            <person name="Goldberg J."/>
            <person name="Griggs A."/>
            <person name="Gujja S."/>
            <person name="Heilman E.R."/>
            <person name="Heiman D."/>
            <person name="Howarth C."/>
            <person name="Mehta T."/>
            <person name="Neiman D."/>
            <person name="Pearson M."/>
            <person name="Roberts A."/>
            <person name="Saif S."/>
            <person name="Shea T."/>
            <person name="Shenoy N."/>
            <person name="Sisk P."/>
            <person name="Stolte C."/>
            <person name="Sykes S."/>
            <person name="White J."/>
            <person name="Yandava C."/>
            <person name="Haas B."/>
            <person name="Henn M.R."/>
            <person name="Nusbaum C."/>
            <person name="Birren B."/>
        </authorList>
    </citation>
    <scope>NUCLEOTIDE SEQUENCE [LARGE SCALE GENOMIC DNA]</scope>
</reference>
<dbReference type="CTD" id="9953163"/>
<dbReference type="AlphaFoldDB" id="A0A1S0TFN2"/>
<feature type="compositionally biased region" description="Basic and acidic residues" evidence="1">
    <location>
        <begin position="34"/>
        <end position="48"/>
    </location>
</feature>
<keyword evidence="2" id="KW-0732">Signal</keyword>
<name>A0A1S0TFN2_LOALO</name>
<dbReference type="EMBL" id="JH714472">
    <property type="protein sequence ID" value="EFO12861.1"/>
    <property type="molecule type" value="Genomic_DNA"/>
</dbReference>
<dbReference type="RefSeq" id="XP_003151208.1">
    <property type="nucleotide sequence ID" value="XM_003151160.1"/>
</dbReference>
<protein>
    <submittedName>
        <fullName evidence="3">Uncharacterized protein</fullName>
    </submittedName>
</protein>
<organism evidence="3">
    <name type="scientific">Loa loa</name>
    <name type="common">Eye worm</name>
    <name type="synonym">Filaria loa</name>
    <dbReference type="NCBI Taxonomy" id="7209"/>
    <lineage>
        <taxon>Eukaryota</taxon>
        <taxon>Metazoa</taxon>
        <taxon>Ecdysozoa</taxon>
        <taxon>Nematoda</taxon>
        <taxon>Chromadorea</taxon>
        <taxon>Rhabditida</taxon>
        <taxon>Spirurina</taxon>
        <taxon>Spiruromorpha</taxon>
        <taxon>Filarioidea</taxon>
        <taxon>Onchocercidae</taxon>
        <taxon>Loa</taxon>
    </lineage>
</organism>
<evidence type="ECO:0000256" key="2">
    <source>
        <dbReference type="SAM" id="SignalP"/>
    </source>
</evidence>
<dbReference type="InParanoid" id="A0A1S0TFN2"/>
<evidence type="ECO:0000256" key="1">
    <source>
        <dbReference type="SAM" id="MobiDB-lite"/>
    </source>
</evidence>
<evidence type="ECO:0000313" key="3">
    <source>
        <dbReference type="EMBL" id="EFO12861.1"/>
    </source>
</evidence>
<feature type="chain" id="PRO_5012187593" evidence="2">
    <location>
        <begin position="16"/>
        <end position="124"/>
    </location>
</feature>
<accession>A0A1S0TFN2</accession>
<feature type="signal peptide" evidence="2">
    <location>
        <begin position="1"/>
        <end position="15"/>
    </location>
</feature>
<feature type="region of interest" description="Disordered" evidence="1">
    <location>
        <begin position="28"/>
        <end position="48"/>
    </location>
</feature>
<sequence length="124" mass="14645">MQLLVFENLVVYTLALLVFGENETVIHNNSSNKEGNRRNKESSRSMDNNNHIEENMESLYHTLTPVMKLAKKFQRKLSWNKFVQPFLRRLFIFLYNLKCLSPFFLQLFISEQAPGGVPYNHYTL</sequence>
<dbReference type="KEGG" id="loa:LOAG_15671"/>
<proteinExistence type="predicted"/>
<gene>
    <name evidence="3" type="ORF">LOAG_15671</name>
</gene>
<dbReference type="GeneID" id="9953163"/>